<keyword evidence="2 3" id="KW-0040">ANK repeat</keyword>
<evidence type="ECO:0000256" key="3">
    <source>
        <dbReference type="PROSITE-ProRule" id="PRU00023"/>
    </source>
</evidence>
<accession>L1IAH6</accession>
<dbReference type="OrthoDB" id="7464126at2759"/>
<dbReference type="HOGENOM" id="CLU_487870_0_0_1"/>
<dbReference type="STRING" id="905079.L1IAH6"/>
<sequence length="559" mass="63439">MERSKTKEEIYQRDRGEEIFLEVQDLCRSALMSYHKDWEKAVSELKLAVEKVKRVQDHFEKAGLESLKLNKMTAGGRRIKARDVLESDLYEALEFLNEPKLPDVVVYDFLDRSAPVKQLEFRILSEVDKANKRAEGESKVSLARKCIQQGMKDQEAGMFASAKLNFDRAQTSMKEAKQLFISVNQPPEELMSRWNECCADSERFPMLTTEKQRELEQALIDREKEMFWSPRDWELGFGIDHPTLFCVGMLEVGIDLQELCSEMKESGMGWPHSEEGILHDGSDCMNMIETLEGELQDALRFQEEDMAFKAEKDRSRSEESAVSYLDRPMEQRELLIPVWEDLPPDKLGEVAATDEVKELHECAFRGDVERLVWLLEVCEKQHFLDYDEKKKPVQVTVNKRLQVDVPDYDGKTALFQCARANQSGAAKVLLEHGARIDHRDVNGNSSLHIAAASGSSEVVKLLLEEKASPLLSNLLGELSLVAAGADLNVSDHAGQTALRHAIKNRRLGSKELYMINFLLVMGADADARDGSGRTALDLCDHLQARSLLRRAYSSQGQLR</sequence>
<evidence type="ECO:0000313" key="5">
    <source>
        <dbReference type="EnsemblProtists" id="EKX32825"/>
    </source>
</evidence>
<dbReference type="PANTHER" id="PTHR24171">
    <property type="entry name" value="ANKYRIN REPEAT DOMAIN-CONTAINING PROTEIN 39-RELATED"/>
    <property type="match status" value="1"/>
</dbReference>
<dbReference type="PANTHER" id="PTHR24171:SF9">
    <property type="entry name" value="ANKYRIN REPEAT DOMAIN-CONTAINING PROTEIN 39"/>
    <property type="match status" value="1"/>
</dbReference>
<dbReference type="PROSITE" id="PS50088">
    <property type="entry name" value="ANK_REPEAT"/>
    <property type="match status" value="3"/>
</dbReference>
<dbReference type="EMBL" id="JH993169">
    <property type="protein sequence ID" value="EKX32825.1"/>
    <property type="molecule type" value="Genomic_DNA"/>
</dbReference>
<dbReference type="Gene3D" id="1.25.40.20">
    <property type="entry name" value="Ankyrin repeat-containing domain"/>
    <property type="match status" value="2"/>
</dbReference>
<evidence type="ECO:0000256" key="2">
    <source>
        <dbReference type="ARBA" id="ARBA00023043"/>
    </source>
</evidence>
<reference evidence="6" key="2">
    <citation type="submission" date="2012-11" db="EMBL/GenBank/DDBJ databases">
        <authorList>
            <person name="Kuo A."/>
            <person name="Curtis B.A."/>
            <person name="Tanifuji G."/>
            <person name="Burki F."/>
            <person name="Gruber A."/>
            <person name="Irimia M."/>
            <person name="Maruyama S."/>
            <person name="Arias M.C."/>
            <person name="Ball S.G."/>
            <person name="Gile G.H."/>
            <person name="Hirakawa Y."/>
            <person name="Hopkins J.F."/>
            <person name="Rensing S.A."/>
            <person name="Schmutz J."/>
            <person name="Symeonidi A."/>
            <person name="Elias M."/>
            <person name="Eveleigh R.J."/>
            <person name="Herman E.K."/>
            <person name="Klute M.J."/>
            <person name="Nakayama T."/>
            <person name="Obornik M."/>
            <person name="Reyes-Prieto A."/>
            <person name="Armbrust E.V."/>
            <person name="Aves S.J."/>
            <person name="Beiko R.G."/>
            <person name="Coutinho P."/>
            <person name="Dacks J.B."/>
            <person name="Durnford D.G."/>
            <person name="Fast N.M."/>
            <person name="Green B.R."/>
            <person name="Grisdale C."/>
            <person name="Hempe F."/>
            <person name="Henrissat B."/>
            <person name="Hoppner M.P."/>
            <person name="Ishida K.-I."/>
            <person name="Kim E."/>
            <person name="Koreny L."/>
            <person name="Kroth P.G."/>
            <person name="Liu Y."/>
            <person name="Malik S.-B."/>
            <person name="Maier U.G."/>
            <person name="McRose D."/>
            <person name="Mock T."/>
            <person name="Neilson J.A."/>
            <person name="Onodera N.T."/>
            <person name="Poole A.M."/>
            <person name="Pritham E.J."/>
            <person name="Richards T.A."/>
            <person name="Rocap G."/>
            <person name="Roy S.W."/>
            <person name="Sarai C."/>
            <person name="Schaack S."/>
            <person name="Shirato S."/>
            <person name="Slamovits C.H."/>
            <person name="Spencer D.F."/>
            <person name="Suzuki S."/>
            <person name="Worden A.Z."/>
            <person name="Zauner S."/>
            <person name="Barry K."/>
            <person name="Bell C."/>
            <person name="Bharti A.K."/>
            <person name="Crow J.A."/>
            <person name="Grimwood J."/>
            <person name="Kramer R."/>
            <person name="Lindquist E."/>
            <person name="Lucas S."/>
            <person name="Salamov A."/>
            <person name="McFadden G.I."/>
            <person name="Lane C.E."/>
            <person name="Keeling P.J."/>
            <person name="Gray M.W."/>
            <person name="Grigoriev I.V."/>
            <person name="Archibald J.M."/>
        </authorList>
    </citation>
    <scope>NUCLEOTIDE SEQUENCE</scope>
    <source>
        <strain evidence="6">CCMP2712</strain>
    </source>
</reference>
<dbReference type="SMART" id="SM00248">
    <property type="entry name" value="ANK"/>
    <property type="match status" value="3"/>
</dbReference>
<dbReference type="KEGG" id="gtt:GUITHDRAFT_120975"/>
<feature type="repeat" description="ANK" evidence="3">
    <location>
        <begin position="442"/>
        <end position="474"/>
    </location>
</feature>
<dbReference type="InterPro" id="IPR036770">
    <property type="entry name" value="Ankyrin_rpt-contain_sf"/>
</dbReference>
<dbReference type="Proteomes" id="UP000011087">
    <property type="component" value="Unassembled WGS sequence"/>
</dbReference>
<proteinExistence type="predicted"/>
<gene>
    <name evidence="4" type="ORF">GUITHDRAFT_120975</name>
</gene>
<dbReference type="PaxDb" id="55529-EKX32825"/>
<reference evidence="5" key="3">
    <citation type="submission" date="2016-03" db="UniProtKB">
        <authorList>
            <consortium name="EnsemblProtists"/>
        </authorList>
    </citation>
    <scope>IDENTIFICATION</scope>
</reference>
<reference evidence="4 6" key="1">
    <citation type="journal article" date="2012" name="Nature">
        <title>Algal genomes reveal evolutionary mosaicism and the fate of nucleomorphs.</title>
        <authorList>
            <consortium name="DOE Joint Genome Institute"/>
            <person name="Curtis B.A."/>
            <person name="Tanifuji G."/>
            <person name="Burki F."/>
            <person name="Gruber A."/>
            <person name="Irimia M."/>
            <person name="Maruyama S."/>
            <person name="Arias M.C."/>
            <person name="Ball S.G."/>
            <person name="Gile G.H."/>
            <person name="Hirakawa Y."/>
            <person name="Hopkins J.F."/>
            <person name="Kuo A."/>
            <person name="Rensing S.A."/>
            <person name="Schmutz J."/>
            <person name="Symeonidi A."/>
            <person name="Elias M."/>
            <person name="Eveleigh R.J."/>
            <person name="Herman E.K."/>
            <person name="Klute M.J."/>
            <person name="Nakayama T."/>
            <person name="Obornik M."/>
            <person name="Reyes-Prieto A."/>
            <person name="Armbrust E.V."/>
            <person name="Aves S.J."/>
            <person name="Beiko R.G."/>
            <person name="Coutinho P."/>
            <person name="Dacks J.B."/>
            <person name="Durnford D.G."/>
            <person name="Fast N.M."/>
            <person name="Green B.R."/>
            <person name="Grisdale C.J."/>
            <person name="Hempel F."/>
            <person name="Henrissat B."/>
            <person name="Hoppner M.P."/>
            <person name="Ishida K."/>
            <person name="Kim E."/>
            <person name="Koreny L."/>
            <person name="Kroth P.G."/>
            <person name="Liu Y."/>
            <person name="Malik S.B."/>
            <person name="Maier U.G."/>
            <person name="McRose D."/>
            <person name="Mock T."/>
            <person name="Neilson J.A."/>
            <person name="Onodera N.T."/>
            <person name="Poole A.M."/>
            <person name="Pritham E.J."/>
            <person name="Richards T.A."/>
            <person name="Rocap G."/>
            <person name="Roy S.W."/>
            <person name="Sarai C."/>
            <person name="Schaack S."/>
            <person name="Shirato S."/>
            <person name="Slamovits C.H."/>
            <person name="Spencer D.F."/>
            <person name="Suzuki S."/>
            <person name="Worden A.Z."/>
            <person name="Zauner S."/>
            <person name="Barry K."/>
            <person name="Bell C."/>
            <person name="Bharti A.K."/>
            <person name="Crow J.A."/>
            <person name="Grimwood J."/>
            <person name="Kramer R."/>
            <person name="Lindquist E."/>
            <person name="Lucas S."/>
            <person name="Salamov A."/>
            <person name="McFadden G.I."/>
            <person name="Lane C.E."/>
            <person name="Keeling P.J."/>
            <person name="Gray M.W."/>
            <person name="Grigoriev I.V."/>
            <person name="Archibald J.M."/>
        </authorList>
    </citation>
    <scope>NUCLEOTIDE SEQUENCE</scope>
    <source>
        <strain evidence="4 6">CCMP2712</strain>
    </source>
</reference>
<keyword evidence="1" id="KW-0677">Repeat</keyword>
<name>L1IAH6_GUITC</name>
<dbReference type="eggNOG" id="KOG2319">
    <property type="taxonomic scope" value="Eukaryota"/>
</dbReference>
<organism evidence="4">
    <name type="scientific">Guillardia theta (strain CCMP2712)</name>
    <name type="common">Cryptophyte</name>
    <dbReference type="NCBI Taxonomy" id="905079"/>
    <lineage>
        <taxon>Eukaryota</taxon>
        <taxon>Cryptophyceae</taxon>
        <taxon>Pyrenomonadales</taxon>
        <taxon>Geminigeraceae</taxon>
        <taxon>Guillardia</taxon>
    </lineage>
</organism>
<evidence type="ECO:0000256" key="1">
    <source>
        <dbReference type="ARBA" id="ARBA00022737"/>
    </source>
</evidence>
<dbReference type="RefSeq" id="XP_005819805.1">
    <property type="nucleotide sequence ID" value="XM_005819748.1"/>
</dbReference>
<feature type="repeat" description="ANK" evidence="3">
    <location>
        <begin position="409"/>
        <end position="441"/>
    </location>
</feature>
<protein>
    <submittedName>
        <fullName evidence="4 5">Uncharacterized protein</fullName>
    </submittedName>
</protein>
<dbReference type="InterPro" id="IPR002110">
    <property type="entry name" value="Ankyrin_rpt"/>
</dbReference>
<dbReference type="GeneID" id="17289557"/>
<keyword evidence="6" id="KW-1185">Reference proteome</keyword>
<dbReference type="AlphaFoldDB" id="L1IAH6"/>
<dbReference type="Pfam" id="PF12796">
    <property type="entry name" value="Ank_2"/>
    <property type="match status" value="1"/>
</dbReference>
<dbReference type="PRINTS" id="PR01415">
    <property type="entry name" value="ANKYRIN"/>
</dbReference>
<dbReference type="PROSITE" id="PS50297">
    <property type="entry name" value="ANK_REP_REGION"/>
    <property type="match status" value="2"/>
</dbReference>
<dbReference type="EnsemblProtists" id="EKX32825">
    <property type="protein sequence ID" value="EKX32825"/>
    <property type="gene ID" value="GUITHDRAFT_120975"/>
</dbReference>
<dbReference type="SUPFAM" id="SSF48403">
    <property type="entry name" value="Ankyrin repeat"/>
    <property type="match status" value="1"/>
</dbReference>
<evidence type="ECO:0000313" key="6">
    <source>
        <dbReference type="Proteomes" id="UP000011087"/>
    </source>
</evidence>
<feature type="repeat" description="ANK" evidence="3">
    <location>
        <begin position="493"/>
        <end position="530"/>
    </location>
</feature>
<evidence type="ECO:0000313" key="4">
    <source>
        <dbReference type="EMBL" id="EKX32825.1"/>
    </source>
</evidence>